<proteinExistence type="predicted"/>
<dbReference type="PANTHER" id="PTHR47540:SF2">
    <property type="entry name" value="ZN(II)2CYS6 TRANSCRIPTION FACTOR (EUROFUNG)"/>
    <property type="match status" value="1"/>
</dbReference>
<dbReference type="OrthoDB" id="9986881at2759"/>
<feature type="region of interest" description="Disordered" evidence="6">
    <location>
        <begin position="119"/>
        <end position="162"/>
    </location>
</feature>
<evidence type="ECO:0000313" key="8">
    <source>
        <dbReference type="EMBL" id="KIX00984.1"/>
    </source>
</evidence>
<dbReference type="GO" id="GO:0005634">
    <property type="term" value="C:nucleus"/>
    <property type="evidence" value="ECO:0007669"/>
    <property type="project" value="UniProtKB-SubCell"/>
</dbReference>
<feature type="region of interest" description="Disordered" evidence="6">
    <location>
        <begin position="1"/>
        <end position="22"/>
    </location>
</feature>
<dbReference type="InterPro" id="IPR001138">
    <property type="entry name" value="Zn2Cys6_DnaBD"/>
</dbReference>
<organism evidence="8 9">
    <name type="scientific">Rhinocladiella mackenziei CBS 650.93</name>
    <dbReference type="NCBI Taxonomy" id="1442369"/>
    <lineage>
        <taxon>Eukaryota</taxon>
        <taxon>Fungi</taxon>
        <taxon>Dikarya</taxon>
        <taxon>Ascomycota</taxon>
        <taxon>Pezizomycotina</taxon>
        <taxon>Eurotiomycetes</taxon>
        <taxon>Chaetothyriomycetidae</taxon>
        <taxon>Chaetothyriales</taxon>
        <taxon>Herpotrichiellaceae</taxon>
        <taxon>Rhinocladiella</taxon>
    </lineage>
</organism>
<dbReference type="SMART" id="SM00066">
    <property type="entry name" value="GAL4"/>
    <property type="match status" value="1"/>
</dbReference>
<evidence type="ECO:0000313" key="9">
    <source>
        <dbReference type="Proteomes" id="UP000053617"/>
    </source>
</evidence>
<evidence type="ECO:0000256" key="6">
    <source>
        <dbReference type="SAM" id="MobiDB-lite"/>
    </source>
</evidence>
<dbReference type="EMBL" id="KN847482">
    <property type="protein sequence ID" value="KIX00984.1"/>
    <property type="molecule type" value="Genomic_DNA"/>
</dbReference>
<evidence type="ECO:0000256" key="4">
    <source>
        <dbReference type="ARBA" id="ARBA00023163"/>
    </source>
</evidence>
<keyword evidence="3" id="KW-0238">DNA-binding</keyword>
<dbReference type="PROSITE" id="PS00463">
    <property type="entry name" value="ZN2_CY6_FUNGAL_1"/>
    <property type="match status" value="1"/>
</dbReference>
<sequence length="309" mass="33851">MANSKPKLKPTSTGKSNNDVRRRTRRACDRCKFKKAKCDGTSNCKTCQAVGSECKYTLPRGRDARNYYCQMRNVTETALQKLYWACRTKSDFPGDIPDESTGAVTTMAILKGLHLIDEPRSSQESHHLNSAPTKPIQIQPAPSSSPIKPLAGADHIREGHPASTAPALDVSQEAADNQTPSPRTVASLELVTPPEPDTAEQFAANNSPPLMRPDMKVVDSHTEAFRSERHRDSDIDVDSFLDMSSCTIPMDAQPPQNFLPLGQFSIRPMTQMRLAPHLPGGQISQESVGDAFLSPWPGSYAAAYQSVMN</sequence>
<dbReference type="HOGENOM" id="CLU_074389_1_0_1"/>
<dbReference type="InterPro" id="IPR036864">
    <property type="entry name" value="Zn2-C6_fun-type_DNA-bd_sf"/>
</dbReference>
<dbReference type="PROSITE" id="PS50048">
    <property type="entry name" value="ZN2_CY6_FUNGAL_2"/>
    <property type="match status" value="1"/>
</dbReference>
<dbReference type="GeneID" id="25298121"/>
<dbReference type="RefSeq" id="XP_013268120.1">
    <property type="nucleotide sequence ID" value="XM_013412666.1"/>
</dbReference>
<dbReference type="PANTHER" id="PTHR47540">
    <property type="entry name" value="THIAMINE REPRESSIBLE GENES REGULATORY PROTEIN THI5"/>
    <property type="match status" value="1"/>
</dbReference>
<dbReference type="Gene3D" id="4.10.240.10">
    <property type="entry name" value="Zn(2)-C6 fungal-type DNA-binding domain"/>
    <property type="match status" value="1"/>
</dbReference>
<dbReference type="Proteomes" id="UP000053617">
    <property type="component" value="Unassembled WGS sequence"/>
</dbReference>
<evidence type="ECO:0000256" key="3">
    <source>
        <dbReference type="ARBA" id="ARBA00023125"/>
    </source>
</evidence>
<comment type="subcellular location">
    <subcellularLocation>
        <location evidence="1">Nucleus</location>
    </subcellularLocation>
</comment>
<dbReference type="AlphaFoldDB" id="A0A0D2I5A2"/>
<protein>
    <recommendedName>
        <fullName evidence="7">Zn(2)-C6 fungal-type domain-containing protein</fullName>
    </recommendedName>
</protein>
<gene>
    <name evidence="8" type="ORF">Z518_10050</name>
</gene>
<feature type="compositionally biased region" description="Low complexity" evidence="6">
    <location>
        <begin position="134"/>
        <end position="149"/>
    </location>
</feature>
<dbReference type="GO" id="GO:0043565">
    <property type="term" value="F:sequence-specific DNA binding"/>
    <property type="evidence" value="ECO:0007669"/>
    <property type="project" value="TreeGrafter"/>
</dbReference>
<evidence type="ECO:0000256" key="2">
    <source>
        <dbReference type="ARBA" id="ARBA00023015"/>
    </source>
</evidence>
<dbReference type="STRING" id="1442369.A0A0D2I5A2"/>
<dbReference type="VEuPathDB" id="FungiDB:Z518_10050"/>
<name>A0A0D2I5A2_9EURO</name>
<accession>A0A0D2I5A2</accession>
<keyword evidence="2" id="KW-0805">Transcription regulation</keyword>
<dbReference type="GO" id="GO:0008270">
    <property type="term" value="F:zinc ion binding"/>
    <property type="evidence" value="ECO:0007669"/>
    <property type="project" value="InterPro"/>
</dbReference>
<keyword evidence="5" id="KW-0539">Nucleus</keyword>
<evidence type="ECO:0000256" key="1">
    <source>
        <dbReference type="ARBA" id="ARBA00004123"/>
    </source>
</evidence>
<dbReference type="GO" id="GO:0045944">
    <property type="term" value="P:positive regulation of transcription by RNA polymerase II"/>
    <property type="evidence" value="ECO:0007669"/>
    <property type="project" value="TreeGrafter"/>
</dbReference>
<evidence type="ECO:0000259" key="7">
    <source>
        <dbReference type="PROSITE" id="PS50048"/>
    </source>
</evidence>
<dbReference type="CDD" id="cd00067">
    <property type="entry name" value="GAL4"/>
    <property type="match status" value="1"/>
</dbReference>
<feature type="domain" description="Zn(2)-C6 fungal-type" evidence="7">
    <location>
        <begin position="27"/>
        <end position="56"/>
    </location>
</feature>
<evidence type="ECO:0000256" key="5">
    <source>
        <dbReference type="ARBA" id="ARBA00023242"/>
    </source>
</evidence>
<keyword evidence="9" id="KW-1185">Reference proteome</keyword>
<reference evidence="8 9" key="1">
    <citation type="submission" date="2015-01" db="EMBL/GenBank/DDBJ databases">
        <title>The Genome Sequence of Rhinocladiella mackenzie CBS 650.93.</title>
        <authorList>
            <consortium name="The Broad Institute Genomics Platform"/>
            <person name="Cuomo C."/>
            <person name="de Hoog S."/>
            <person name="Gorbushina A."/>
            <person name="Stielow B."/>
            <person name="Teixiera M."/>
            <person name="Abouelleil A."/>
            <person name="Chapman S.B."/>
            <person name="Priest M."/>
            <person name="Young S.K."/>
            <person name="Wortman J."/>
            <person name="Nusbaum C."/>
            <person name="Birren B."/>
        </authorList>
    </citation>
    <scope>NUCLEOTIDE SEQUENCE [LARGE SCALE GENOMIC DNA]</scope>
    <source>
        <strain evidence="8 9">CBS 650.93</strain>
    </source>
</reference>
<keyword evidence="4" id="KW-0804">Transcription</keyword>
<dbReference type="InterPro" id="IPR051711">
    <property type="entry name" value="Stress_Response_Reg"/>
</dbReference>
<dbReference type="GO" id="GO:0000981">
    <property type="term" value="F:DNA-binding transcription factor activity, RNA polymerase II-specific"/>
    <property type="evidence" value="ECO:0007669"/>
    <property type="project" value="InterPro"/>
</dbReference>
<dbReference type="SUPFAM" id="SSF57701">
    <property type="entry name" value="Zn2/Cys6 DNA-binding domain"/>
    <property type="match status" value="1"/>
</dbReference>
<dbReference type="Pfam" id="PF00172">
    <property type="entry name" value="Zn_clus"/>
    <property type="match status" value="1"/>
</dbReference>